<dbReference type="EC" id="5.6.2.2" evidence="4"/>
<feature type="compositionally biased region" description="Polar residues" evidence="12">
    <location>
        <begin position="719"/>
        <end position="744"/>
    </location>
</feature>
<organism evidence="15 17">
    <name type="scientific">Candidatus Chlorohelix allophototropha</name>
    <dbReference type="NCBI Taxonomy" id="3003348"/>
    <lineage>
        <taxon>Bacteria</taxon>
        <taxon>Bacillati</taxon>
        <taxon>Chloroflexota</taxon>
        <taxon>Chloroflexia</taxon>
        <taxon>Candidatus Chloroheliales</taxon>
        <taxon>Candidatus Chloroheliaceae</taxon>
        <taxon>Candidatus Chlorohelix</taxon>
    </lineage>
</organism>
<comment type="cofactor">
    <cofactor evidence="2">
        <name>Mg(2+)</name>
        <dbReference type="ChEBI" id="CHEBI:18420"/>
    </cofactor>
</comment>
<evidence type="ECO:0000313" key="14">
    <source>
        <dbReference type="EMBL" id="NWJ46769.1"/>
    </source>
</evidence>
<keyword evidence="5" id="KW-0479">Metal-binding</keyword>
<evidence type="ECO:0000256" key="6">
    <source>
        <dbReference type="ARBA" id="ARBA00022741"/>
    </source>
</evidence>
<evidence type="ECO:0000256" key="11">
    <source>
        <dbReference type="ARBA" id="ARBA00023235"/>
    </source>
</evidence>
<evidence type="ECO:0000313" key="16">
    <source>
        <dbReference type="EMBL" id="WJW70244.1"/>
    </source>
</evidence>
<keyword evidence="7" id="KW-0067">ATP-binding</keyword>
<dbReference type="InterPro" id="IPR014721">
    <property type="entry name" value="Ribsml_uS5_D2-typ_fold_subgr"/>
</dbReference>
<dbReference type="Pfam" id="PF00204">
    <property type="entry name" value="DNA_gyraseB"/>
    <property type="match status" value="1"/>
</dbReference>
<dbReference type="AlphaFoldDB" id="A0A8T7M3W1"/>
<feature type="compositionally biased region" description="Polar residues" evidence="12">
    <location>
        <begin position="770"/>
        <end position="794"/>
    </location>
</feature>
<keyword evidence="10" id="KW-0238">DNA-binding</keyword>
<dbReference type="InterPro" id="IPR018522">
    <property type="entry name" value="TopoIIA_CS"/>
</dbReference>
<comment type="catalytic activity">
    <reaction evidence="1">
        <text>ATP-dependent breakage, passage and rejoining of double-stranded DNA.</text>
        <dbReference type="EC" id="5.6.2.2"/>
    </reaction>
</comment>
<dbReference type="Pfam" id="PF00986">
    <property type="entry name" value="DNA_gyraseB_C"/>
    <property type="match status" value="1"/>
</dbReference>
<dbReference type="SMART" id="SM00387">
    <property type="entry name" value="HATPase_c"/>
    <property type="match status" value="1"/>
</dbReference>
<comment type="similarity">
    <text evidence="3">Belongs to the type II topoisomerase GyrB family.</text>
</comment>
<dbReference type="PRINTS" id="PR00418">
    <property type="entry name" value="TPI2FAMILY"/>
</dbReference>
<keyword evidence="18" id="KW-1185">Reference proteome</keyword>
<evidence type="ECO:0000256" key="3">
    <source>
        <dbReference type="ARBA" id="ARBA00010708"/>
    </source>
</evidence>
<dbReference type="Gene3D" id="3.30.230.10">
    <property type="match status" value="1"/>
</dbReference>
<dbReference type="Pfam" id="PF01751">
    <property type="entry name" value="Toprim"/>
    <property type="match status" value="1"/>
</dbReference>
<dbReference type="GO" id="GO:0034335">
    <property type="term" value="F:DNA negative supercoiling activity"/>
    <property type="evidence" value="ECO:0007669"/>
    <property type="project" value="UniProtKB-ARBA"/>
</dbReference>
<dbReference type="PROSITE" id="PS50880">
    <property type="entry name" value="TOPRIM"/>
    <property type="match status" value="1"/>
</dbReference>
<evidence type="ECO:0000256" key="4">
    <source>
        <dbReference type="ARBA" id="ARBA00012895"/>
    </source>
</evidence>
<evidence type="ECO:0000259" key="13">
    <source>
        <dbReference type="PROSITE" id="PS50880"/>
    </source>
</evidence>
<dbReference type="Proteomes" id="UP001431572">
    <property type="component" value="Plasmid unnamed1"/>
</dbReference>
<dbReference type="InterPro" id="IPR036890">
    <property type="entry name" value="HATPase_C_sf"/>
</dbReference>
<dbReference type="InterPro" id="IPR020568">
    <property type="entry name" value="Ribosomal_Su5_D2-typ_SF"/>
</dbReference>
<sequence length="806" mass="87170">MSQNYSAENIEVLEGVEAIRRNPGMYIGSTGSHGLVHLIYEAFANSVDEAVAGYGTCITLSLDLHTGWVTVEDEGRGIPFELKEHKGQMLPAATIIVSTIHAGGKFDNSKQTSAYASSGGLHGVGTTAINAFAEVLELDSWRNGQHFRQTFKHGEPQPHKLEKCDKAKHGTRFRWKADLKLFDTGSHYDLELLVSRIKPAAYLNPGLKIILSLHQEGEDSPKVQEFYSQNGLGGYVTDLLKELEGAEARALFPQPILIEGEREGVQVSAALLISAESYQTTIHSYANSIRTRDGGTHESGFKAALTRVVNDQSANGISPSAGTATKSKVATKSKAKNGKTPSKSQPISFKPEVIQQGLYVTIAIKLARPQFQSQTKDRLSSAEVEGITRSVIGQGLADWFSANPKQGNAWLKRIEASQKAREEALHYEELARAAARDKGGLLIDKAISDKFVRCASKSPAESEILIVEGDSAGGSAVQGRDAKTQAILKLRGKPLNVAGAKLSTIVSNQEILTLLNVLGTGFGSSFDLTKLAFHKIIIMSDADVDGLHIQCLLLTFFHEMLPELIRQGHIYIAQPPLYKVTYKKQDIWLLDDAAKDLWLRQHRDGIGLAFKRFKGLGEMNPRELRETTLDPTKRTLLRVTIEEADLASKLVHQLMESKDAGVRREFLEQFGGGWLAPTMPTTASKAKSSAETATIGKAKNSAEAARNSPEPTNLKKESSTLVQATLSQPTQPSTAAKVPTTSGKPSAEAATVGKAKNSPEPTNLKKEPSTLVQPTQPTTTSKAKTSPEPTNLATASDKAKSAKGVA</sequence>
<dbReference type="GO" id="GO:0005524">
    <property type="term" value="F:ATP binding"/>
    <property type="evidence" value="ECO:0007669"/>
    <property type="project" value="UniProtKB-KW"/>
</dbReference>
<dbReference type="GO" id="GO:0006265">
    <property type="term" value="P:DNA topological change"/>
    <property type="evidence" value="ECO:0007669"/>
    <property type="project" value="InterPro"/>
</dbReference>
<proteinExistence type="inferred from homology"/>
<feature type="domain" description="Toprim" evidence="13">
    <location>
        <begin position="462"/>
        <end position="576"/>
    </location>
</feature>
<reference evidence="16" key="2">
    <citation type="journal article" date="2024" name="Nature">
        <title>Anoxygenic phototroph of the Chloroflexota uses a type I reaction centre.</title>
        <authorList>
            <person name="Tsuji J.M."/>
            <person name="Shaw N.A."/>
            <person name="Nagashima S."/>
            <person name="Venkiteswaran J.J."/>
            <person name="Schiff S.L."/>
            <person name="Watanabe T."/>
            <person name="Fukui M."/>
            <person name="Hanada S."/>
            <person name="Tank M."/>
            <person name="Neufeld J.D."/>
        </authorList>
    </citation>
    <scope>NUCLEOTIDE SEQUENCE</scope>
    <source>
        <strain evidence="16">L227-S17</strain>
        <plasmid evidence="16 18">unnamed1</plasmid>
    </source>
</reference>
<feature type="region of interest" description="Disordered" evidence="12">
    <location>
        <begin position="673"/>
        <end position="806"/>
    </location>
</feature>
<evidence type="ECO:0000256" key="2">
    <source>
        <dbReference type="ARBA" id="ARBA00001946"/>
    </source>
</evidence>
<dbReference type="SUPFAM" id="SSF56719">
    <property type="entry name" value="Type II DNA topoisomerase"/>
    <property type="match status" value="1"/>
</dbReference>
<dbReference type="Gene3D" id="3.30.565.10">
    <property type="entry name" value="Histidine kinase-like ATPase, C-terminal domain"/>
    <property type="match status" value="1"/>
</dbReference>
<evidence type="ECO:0000313" key="17">
    <source>
        <dbReference type="Proteomes" id="UP000521676"/>
    </source>
</evidence>
<evidence type="ECO:0000256" key="9">
    <source>
        <dbReference type="ARBA" id="ARBA00023029"/>
    </source>
</evidence>
<dbReference type="EMBL" id="JACATZ010000001">
    <property type="protein sequence ID" value="NWJ46769.1"/>
    <property type="molecule type" value="Genomic_DNA"/>
</dbReference>
<dbReference type="InterPro" id="IPR002288">
    <property type="entry name" value="DNA_gyrase_B_C"/>
</dbReference>
<evidence type="ECO:0000256" key="8">
    <source>
        <dbReference type="ARBA" id="ARBA00022842"/>
    </source>
</evidence>
<dbReference type="Pfam" id="PF02518">
    <property type="entry name" value="HATPase_c"/>
    <property type="match status" value="1"/>
</dbReference>
<dbReference type="PANTHER" id="PTHR45866">
    <property type="entry name" value="DNA GYRASE/TOPOISOMERASE SUBUNIT B"/>
    <property type="match status" value="1"/>
</dbReference>
<gene>
    <name evidence="14" type="ORF">HXX08_12895</name>
    <name evidence="15" type="ORF">HXX08_12920</name>
    <name evidence="16" type="ORF">OZ401_004765</name>
</gene>
<dbReference type="InterPro" id="IPR013759">
    <property type="entry name" value="Topo_IIA_B_C"/>
</dbReference>
<evidence type="ECO:0000256" key="5">
    <source>
        <dbReference type="ARBA" id="ARBA00022723"/>
    </source>
</evidence>
<dbReference type="SMART" id="SM00433">
    <property type="entry name" value="TOP2c"/>
    <property type="match status" value="1"/>
</dbReference>
<dbReference type="InterPro" id="IPR013506">
    <property type="entry name" value="Topo_IIA_bsu_dom2"/>
</dbReference>
<dbReference type="InterPro" id="IPR000565">
    <property type="entry name" value="Topo_IIA_B"/>
</dbReference>
<dbReference type="PROSITE" id="PS00177">
    <property type="entry name" value="TOPOISOMERASE_II"/>
    <property type="match status" value="1"/>
</dbReference>
<dbReference type="EMBL" id="JACATZ010000001">
    <property type="protein sequence ID" value="NWJ46774.1"/>
    <property type="molecule type" value="Genomic_DNA"/>
</dbReference>
<keyword evidence="11" id="KW-0413">Isomerase</keyword>
<dbReference type="GO" id="GO:0046872">
    <property type="term" value="F:metal ion binding"/>
    <property type="evidence" value="ECO:0007669"/>
    <property type="project" value="UniProtKB-KW"/>
</dbReference>
<name>A0A8T7M3W1_9CHLR</name>
<evidence type="ECO:0000256" key="10">
    <source>
        <dbReference type="ARBA" id="ARBA00023125"/>
    </source>
</evidence>
<keyword evidence="8" id="KW-0460">Magnesium</keyword>
<dbReference type="InterPro" id="IPR013760">
    <property type="entry name" value="Topo_IIA-like_dom_sf"/>
</dbReference>
<protein>
    <recommendedName>
        <fullName evidence="4">DNA topoisomerase (ATP-hydrolyzing)</fullName>
        <ecNumber evidence="4">5.6.2.2</ecNumber>
    </recommendedName>
</protein>
<dbReference type="PRINTS" id="PR01159">
    <property type="entry name" value="DNAGYRASEB"/>
</dbReference>
<dbReference type="RefSeq" id="WP_341472120.1">
    <property type="nucleotide sequence ID" value="NZ_CP128401.1"/>
</dbReference>
<feature type="region of interest" description="Disordered" evidence="12">
    <location>
        <begin position="314"/>
        <end position="347"/>
    </location>
</feature>
<dbReference type="EMBL" id="CP128401">
    <property type="protein sequence ID" value="WJW70244.1"/>
    <property type="molecule type" value="Genomic_DNA"/>
</dbReference>
<keyword evidence="6" id="KW-0547">Nucleotide-binding</keyword>
<evidence type="ECO:0000313" key="18">
    <source>
        <dbReference type="Proteomes" id="UP001431572"/>
    </source>
</evidence>
<evidence type="ECO:0000256" key="1">
    <source>
        <dbReference type="ARBA" id="ARBA00000185"/>
    </source>
</evidence>
<accession>A0A8T7M3W1</accession>
<keyword evidence="16" id="KW-0614">Plasmid</keyword>
<dbReference type="SUPFAM" id="SSF54211">
    <property type="entry name" value="Ribosomal protein S5 domain 2-like"/>
    <property type="match status" value="1"/>
</dbReference>
<geneLocation type="plasmid" evidence="16 18">
    <name>unnamed1</name>
</geneLocation>
<dbReference type="InterPro" id="IPR001241">
    <property type="entry name" value="Topo_IIA"/>
</dbReference>
<dbReference type="SUPFAM" id="SSF55874">
    <property type="entry name" value="ATPase domain of HSP90 chaperone/DNA topoisomerase II/histidine kinase"/>
    <property type="match status" value="1"/>
</dbReference>
<evidence type="ECO:0000256" key="7">
    <source>
        <dbReference type="ARBA" id="ARBA00022840"/>
    </source>
</evidence>
<dbReference type="InterPro" id="IPR006171">
    <property type="entry name" value="TOPRIM_dom"/>
</dbReference>
<dbReference type="Proteomes" id="UP000521676">
    <property type="component" value="Unassembled WGS sequence"/>
</dbReference>
<dbReference type="Gene3D" id="3.40.50.670">
    <property type="match status" value="1"/>
</dbReference>
<reference evidence="15 17" key="1">
    <citation type="submission" date="2020-06" db="EMBL/GenBank/DDBJ databases">
        <title>Anoxygenic phototrophic Chloroflexota member uses a Type I reaction center.</title>
        <authorList>
            <person name="Tsuji J.M."/>
            <person name="Shaw N.A."/>
            <person name="Nagashima S."/>
            <person name="Venkiteswaran J."/>
            <person name="Schiff S.L."/>
            <person name="Hanada S."/>
            <person name="Tank M."/>
            <person name="Neufeld J.D."/>
        </authorList>
    </citation>
    <scope>NUCLEOTIDE SEQUENCE [LARGE SCALE GENOMIC DNA]</scope>
    <source>
        <strain evidence="15">L227-S17</strain>
    </source>
</reference>
<keyword evidence="9" id="KW-0799">Topoisomerase</keyword>
<dbReference type="CDD" id="cd00822">
    <property type="entry name" value="TopoII_Trans_DNA_gyrase"/>
    <property type="match status" value="1"/>
</dbReference>
<dbReference type="PANTHER" id="PTHR45866:SF1">
    <property type="entry name" value="DNA GYRASE SUBUNIT B, MITOCHONDRIAL"/>
    <property type="match status" value="1"/>
</dbReference>
<dbReference type="GO" id="GO:0003677">
    <property type="term" value="F:DNA binding"/>
    <property type="evidence" value="ECO:0007669"/>
    <property type="project" value="UniProtKB-KW"/>
</dbReference>
<evidence type="ECO:0000313" key="15">
    <source>
        <dbReference type="EMBL" id="NWJ46774.1"/>
    </source>
</evidence>
<evidence type="ECO:0000256" key="12">
    <source>
        <dbReference type="SAM" id="MobiDB-lite"/>
    </source>
</evidence>
<feature type="compositionally biased region" description="Low complexity" evidence="12">
    <location>
        <begin position="681"/>
        <end position="694"/>
    </location>
</feature>
<dbReference type="InterPro" id="IPR003594">
    <property type="entry name" value="HATPase_dom"/>
</dbReference>